<evidence type="ECO:0000313" key="2">
    <source>
        <dbReference type="Proteomes" id="UP000597444"/>
    </source>
</evidence>
<dbReference type="Gene3D" id="1.50.10.20">
    <property type="match status" value="1"/>
</dbReference>
<evidence type="ECO:0008006" key="3">
    <source>
        <dbReference type="Google" id="ProtNLM"/>
    </source>
</evidence>
<dbReference type="SUPFAM" id="SSF48239">
    <property type="entry name" value="Terpenoid cyclases/Protein prenyltransferases"/>
    <property type="match status" value="1"/>
</dbReference>
<dbReference type="EMBL" id="BNJK01000001">
    <property type="protein sequence ID" value="GHO94413.1"/>
    <property type="molecule type" value="Genomic_DNA"/>
</dbReference>
<protein>
    <recommendedName>
        <fullName evidence="3">Squalene cyclase C-terminal domain-containing protein</fullName>
    </recommendedName>
</protein>
<keyword evidence="2" id="KW-1185">Reference proteome</keyword>
<dbReference type="Proteomes" id="UP000597444">
    <property type="component" value="Unassembled WGS sequence"/>
</dbReference>
<organism evidence="1 2">
    <name type="scientific">Reticulibacter mediterranei</name>
    <dbReference type="NCBI Taxonomy" id="2778369"/>
    <lineage>
        <taxon>Bacteria</taxon>
        <taxon>Bacillati</taxon>
        <taxon>Chloroflexota</taxon>
        <taxon>Ktedonobacteria</taxon>
        <taxon>Ktedonobacterales</taxon>
        <taxon>Reticulibacteraceae</taxon>
        <taxon>Reticulibacter</taxon>
    </lineage>
</organism>
<accession>A0A8J3IIT0</accession>
<dbReference type="RefSeq" id="WP_220205154.1">
    <property type="nucleotide sequence ID" value="NZ_BNJK01000001.1"/>
</dbReference>
<sequence length="276" mass="32073">MNTILNKAEQFFTQHGRDIDRALFNYHFGTLSLDELLTTLHCYQNADGGFFGLEVDIKAPQSNPFATELALLICLQANVPRDHQVLQEALRYLEETQEENGNWRFAPEIYQHPLAPWFQGWQWPNLNPACSLAGLLKELGLGSERLHMRVERLFTQLARLEDVAGNEFYGVRPYASYFLSNWNHPQRELYISGVLWWLIRQHLANSLDDSEHFFAYIRHPQTYTAQHLPASILQDRLDRLGAEQSEDGGWPTPYDTGWRGWSTIQNLLVLRAFERL</sequence>
<evidence type="ECO:0000313" key="1">
    <source>
        <dbReference type="EMBL" id="GHO94413.1"/>
    </source>
</evidence>
<name>A0A8J3IIT0_9CHLR</name>
<gene>
    <name evidence="1" type="ORF">KSF_044610</name>
</gene>
<comment type="caution">
    <text evidence="1">The sequence shown here is derived from an EMBL/GenBank/DDBJ whole genome shotgun (WGS) entry which is preliminary data.</text>
</comment>
<reference evidence="1" key="1">
    <citation type="submission" date="2020-10" db="EMBL/GenBank/DDBJ databases">
        <title>Taxonomic study of unclassified bacteria belonging to the class Ktedonobacteria.</title>
        <authorList>
            <person name="Yabe S."/>
            <person name="Wang C.M."/>
            <person name="Zheng Y."/>
            <person name="Sakai Y."/>
            <person name="Cavaletti L."/>
            <person name="Monciardini P."/>
            <person name="Donadio S."/>
        </authorList>
    </citation>
    <scope>NUCLEOTIDE SEQUENCE</scope>
    <source>
        <strain evidence="1">ID150040</strain>
    </source>
</reference>
<dbReference type="InterPro" id="IPR008930">
    <property type="entry name" value="Terpenoid_cyclase/PrenylTrfase"/>
</dbReference>
<proteinExistence type="predicted"/>
<dbReference type="AlphaFoldDB" id="A0A8J3IIT0"/>